<reference evidence="2" key="2">
    <citation type="submission" date="2023-06" db="EMBL/GenBank/DDBJ databases">
        <authorList>
            <consortium name="Lawrence Berkeley National Laboratory"/>
            <person name="Haridas S."/>
            <person name="Hensen N."/>
            <person name="Bonometti L."/>
            <person name="Westerberg I."/>
            <person name="Brannstrom I.O."/>
            <person name="Guillou S."/>
            <person name="Cros-Aarteil S."/>
            <person name="Calhoun S."/>
            <person name="Kuo A."/>
            <person name="Mondo S."/>
            <person name="Pangilinan J."/>
            <person name="Riley R."/>
            <person name="Labutti K."/>
            <person name="Andreopoulos B."/>
            <person name="Lipzen A."/>
            <person name="Chen C."/>
            <person name="Yanf M."/>
            <person name="Daum C."/>
            <person name="Ng V."/>
            <person name="Clum A."/>
            <person name="Steindorff A."/>
            <person name="Ohm R."/>
            <person name="Martin F."/>
            <person name="Silar P."/>
            <person name="Natvig D."/>
            <person name="Lalanne C."/>
            <person name="Gautier V."/>
            <person name="Ament-Velasquez S.L."/>
            <person name="Kruys A."/>
            <person name="Hutchinson M.I."/>
            <person name="Powell A.J."/>
            <person name="Barry K."/>
            <person name="Miller A.N."/>
            <person name="Grigoriev I.V."/>
            <person name="Debuchy R."/>
            <person name="Gladieux P."/>
            <person name="Thoren M.H."/>
            <person name="Johannesson H."/>
        </authorList>
    </citation>
    <scope>NUCLEOTIDE SEQUENCE</scope>
    <source>
        <strain evidence="2">CBS 118394</strain>
    </source>
</reference>
<feature type="region of interest" description="Disordered" evidence="1">
    <location>
        <begin position="256"/>
        <end position="295"/>
    </location>
</feature>
<comment type="caution">
    <text evidence="2">The sequence shown here is derived from an EMBL/GenBank/DDBJ whole genome shotgun (WGS) entry which is preliminary data.</text>
</comment>
<name>A0AAE0HZY4_9PEZI</name>
<evidence type="ECO:0000313" key="2">
    <source>
        <dbReference type="EMBL" id="KAK3316063.1"/>
    </source>
</evidence>
<reference evidence="2" key="1">
    <citation type="journal article" date="2023" name="Mol. Phylogenet. Evol.">
        <title>Genome-scale phylogeny and comparative genomics of the fungal order Sordariales.</title>
        <authorList>
            <person name="Hensen N."/>
            <person name="Bonometti L."/>
            <person name="Westerberg I."/>
            <person name="Brannstrom I.O."/>
            <person name="Guillou S."/>
            <person name="Cros-Aarteil S."/>
            <person name="Calhoun S."/>
            <person name="Haridas S."/>
            <person name="Kuo A."/>
            <person name="Mondo S."/>
            <person name="Pangilinan J."/>
            <person name="Riley R."/>
            <person name="LaButti K."/>
            <person name="Andreopoulos B."/>
            <person name="Lipzen A."/>
            <person name="Chen C."/>
            <person name="Yan M."/>
            <person name="Daum C."/>
            <person name="Ng V."/>
            <person name="Clum A."/>
            <person name="Steindorff A."/>
            <person name="Ohm R.A."/>
            <person name="Martin F."/>
            <person name="Silar P."/>
            <person name="Natvig D.O."/>
            <person name="Lalanne C."/>
            <person name="Gautier V."/>
            <person name="Ament-Velasquez S.L."/>
            <person name="Kruys A."/>
            <person name="Hutchinson M.I."/>
            <person name="Powell A.J."/>
            <person name="Barry K."/>
            <person name="Miller A.N."/>
            <person name="Grigoriev I.V."/>
            <person name="Debuchy R."/>
            <person name="Gladieux P."/>
            <person name="Hiltunen Thoren M."/>
            <person name="Johannesson H."/>
        </authorList>
    </citation>
    <scope>NUCLEOTIDE SEQUENCE</scope>
    <source>
        <strain evidence="2">CBS 118394</strain>
    </source>
</reference>
<accession>A0AAE0HZY4</accession>
<dbReference type="Proteomes" id="UP001283341">
    <property type="component" value="Unassembled WGS sequence"/>
</dbReference>
<organism evidence="2 3">
    <name type="scientific">Apodospora peruviana</name>
    <dbReference type="NCBI Taxonomy" id="516989"/>
    <lineage>
        <taxon>Eukaryota</taxon>
        <taxon>Fungi</taxon>
        <taxon>Dikarya</taxon>
        <taxon>Ascomycota</taxon>
        <taxon>Pezizomycotina</taxon>
        <taxon>Sordariomycetes</taxon>
        <taxon>Sordariomycetidae</taxon>
        <taxon>Sordariales</taxon>
        <taxon>Lasiosphaeriaceae</taxon>
        <taxon>Apodospora</taxon>
    </lineage>
</organism>
<gene>
    <name evidence="2" type="ORF">B0H66DRAFT_624901</name>
</gene>
<evidence type="ECO:0000313" key="3">
    <source>
        <dbReference type="Proteomes" id="UP001283341"/>
    </source>
</evidence>
<feature type="region of interest" description="Disordered" evidence="1">
    <location>
        <begin position="1"/>
        <end position="22"/>
    </location>
</feature>
<evidence type="ECO:0000256" key="1">
    <source>
        <dbReference type="SAM" id="MobiDB-lite"/>
    </source>
</evidence>
<feature type="compositionally biased region" description="Basic and acidic residues" evidence="1">
    <location>
        <begin position="276"/>
        <end position="287"/>
    </location>
</feature>
<dbReference type="AlphaFoldDB" id="A0AAE0HZY4"/>
<keyword evidence="3" id="KW-1185">Reference proteome</keyword>
<protein>
    <submittedName>
        <fullName evidence="2">Uncharacterized protein</fullName>
    </submittedName>
</protein>
<sequence length="295" mass="34094">MGEEKQSSPEAEASCHMPEDFQQQSRKVNLAVPDLNKTYSAQQIQAYDDLLDMAFKLTNFYTREFTLLGTLSHNYLRLTAQEQEEITPIHTSMKAFSDVCQPPMVQNKADTQQFRMDNFADNKSKVPTEILLNDTPQEILRNIYAGWIEKTVNASVFSLYSDGVYNFFSYVRRAHDTLALIDLVNSSDRTHVCSLLSQQFDDIHTEIVRDINPMMNKHEKHDNIIDIKLITDTKEMVKKAEAYAKAVKNHRLVDAAAMNDDEEEVKERSAKRRKPKADLSKKQEQSIRWRSPQTR</sequence>
<dbReference type="EMBL" id="JAUEDM010000005">
    <property type="protein sequence ID" value="KAK3316063.1"/>
    <property type="molecule type" value="Genomic_DNA"/>
</dbReference>
<proteinExistence type="predicted"/>